<keyword evidence="1" id="KW-0472">Membrane</keyword>
<evidence type="ECO:0000256" key="1">
    <source>
        <dbReference type="SAM" id="Phobius"/>
    </source>
</evidence>
<sequence>MSTKGSALIKTIVTLSFLAMVLVNLLANIIPINDVETGDVSEAFENLFAPAGFTFAIWGVIYISLAGYTVYQLGLFHKAGNYKGDLLKKVGVYFTISSIANILWIFAWHYYLIGVSMVLMVVILVSLILIYSELNQSKLDRRDRVFLKYPFSIYFGWITVATIANVFTLMVSVGWDGLGLSGQILTAIAIIIGLAIAVTIIKRNKDILYGLVIIGAL</sequence>
<organism evidence="2">
    <name type="scientific">Proteinivorax hydrogeniformans</name>
    <dbReference type="NCBI Taxonomy" id="1826727"/>
    <lineage>
        <taxon>Bacteria</taxon>
        <taxon>Bacillati</taxon>
        <taxon>Bacillota</taxon>
        <taxon>Clostridia</taxon>
        <taxon>Eubacteriales</taxon>
        <taxon>Proteinivoracaceae</taxon>
        <taxon>Proteinivorax</taxon>
    </lineage>
</organism>
<dbReference type="RefSeq" id="WP_353893632.1">
    <property type="nucleotide sequence ID" value="NZ_CP159485.1"/>
</dbReference>
<feature type="transmembrane region" description="Helical" evidence="1">
    <location>
        <begin position="153"/>
        <end position="175"/>
    </location>
</feature>
<feature type="transmembrane region" description="Helical" evidence="1">
    <location>
        <begin position="7"/>
        <end position="27"/>
    </location>
</feature>
<dbReference type="InterPro" id="IPR038330">
    <property type="entry name" value="TspO/MBR-related_sf"/>
</dbReference>
<reference evidence="2" key="2">
    <citation type="submission" date="2024-06" db="EMBL/GenBank/DDBJ databases">
        <authorList>
            <person name="Petrova K.O."/>
            <person name="Toshchakov S.V."/>
            <person name="Boltjanskaja Y.V."/>
            <person name="Kevbrin V.V."/>
        </authorList>
    </citation>
    <scope>NUCLEOTIDE SEQUENCE</scope>
    <source>
        <strain evidence="2">Z-710</strain>
    </source>
</reference>
<feature type="transmembrane region" description="Helical" evidence="1">
    <location>
        <begin position="181"/>
        <end position="201"/>
    </location>
</feature>
<dbReference type="Gene3D" id="1.20.1260.100">
    <property type="entry name" value="TspO/MBR protein"/>
    <property type="match status" value="1"/>
</dbReference>
<reference evidence="2" key="1">
    <citation type="journal article" date="2018" name="Antonie Van Leeuwenhoek">
        <title>Proteinivorax hydrogeniformans sp. nov., an anaerobic, haloalkaliphilic bacterium fermenting proteinaceous compounds with high hydrogen production.</title>
        <authorList>
            <person name="Boltyanskaya Y."/>
            <person name="Detkova E."/>
            <person name="Pimenov N."/>
            <person name="Kevbrin V."/>
        </authorList>
    </citation>
    <scope>NUCLEOTIDE SEQUENCE</scope>
    <source>
        <strain evidence="2">Z-710</strain>
    </source>
</reference>
<dbReference type="PANTHER" id="PTHR33802:SF1">
    <property type="entry name" value="XK-RELATED PROTEIN"/>
    <property type="match status" value="1"/>
</dbReference>
<dbReference type="PANTHER" id="PTHR33802">
    <property type="entry name" value="SI:CH211-161H7.5-RELATED"/>
    <property type="match status" value="1"/>
</dbReference>
<proteinExistence type="predicted"/>
<feature type="transmembrane region" description="Helical" evidence="1">
    <location>
        <begin position="113"/>
        <end position="132"/>
    </location>
</feature>
<feature type="transmembrane region" description="Helical" evidence="1">
    <location>
        <begin position="47"/>
        <end position="70"/>
    </location>
</feature>
<keyword evidence="1" id="KW-0812">Transmembrane</keyword>
<dbReference type="AlphaFoldDB" id="A0AAU8HUK8"/>
<dbReference type="EMBL" id="CP159485">
    <property type="protein sequence ID" value="XCI29083.1"/>
    <property type="molecule type" value="Genomic_DNA"/>
</dbReference>
<accession>A0AAU8HUK8</accession>
<name>A0AAU8HUK8_9FIRM</name>
<evidence type="ECO:0000313" key="2">
    <source>
        <dbReference type="EMBL" id="XCI29083.1"/>
    </source>
</evidence>
<feature type="transmembrane region" description="Helical" evidence="1">
    <location>
        <begin position="90"/>
        <end position="107"/>
    </location>
</feature>
<keyword evidence="1" id="KW-1133">Transmembrane helix</keyword>
<protein>
    <submittedName>
        <fullName evidence="2">Tryptophan-rich sensory protein</fullName>
    </submittedName>
</protein>
<gene>
    <name evidence="2" type="ORF">PRVXH_000384</name>
</gene>